<dbReference type="EMBL" id="WJXA01000383">
    <property type="protein sequence ID" value="KAF7113005.1"/>
    <property type="molecule type" value="Genomic_DNA"/>
</dbReference>
<keyword evidence="1" id="KW-1133">Transmembrane helix</keyword>
<dbReference type="AlphaFoldDB" id="A0A834FZM4"/>
<feature type="transmembrane region" description="Helical" evidence="1">
    <location>
        <begin position="37"/>
        <end position="59"/>
    </location>
</feature>
<evidence type="ECO:0000313" key="2">
    <source>
        <dbReference type="EMBL" id="KAF7113005.1"/>
    </source>
</evidence>
<evidence type="ECO:0000256" key="1">
    <source>
        <dbReference type="SAM" id="Phobius"/>
    </source>
</evidence>
<name>A0A834FZM4_RHOSS</name>
<sequence>MYNLDLRLVVPALINLTLFLLQHHQPGNPTFNMNLNSWFFCIVVLMLFLTTSVKLPLSMTTERIRVRAGDFSFFVAIALLGSVCLPQPLFWLVYVVIICVSPWHGVLSGLLVGFLFWIWFILRGIPVFIITCIVQNHQQEDETETDASPQVILLVADDDHIGSGNPIFLDQPTSEPNTVVVVEH</sequence>
<gene>
    <name evidence="2" type="ORF">RHSIM_RhsimUnG0170600</name>
</gene>
<keyword evidence="1" id="KW-0812">Transmembrane</keyword>
<accession>A0A834FZM4</accession>
<dbReference type="Proteomes" id="UP000626092">
    <property type="component" value="Unassembled WGS sequence"/>
</dbReference>
<comment type="caution">
    <text evidence="2">The sequence shown here is derived from an EMBL/GenBank/DDBJ whole genome shotgun (WGS) entry which is preliminary data.</text>
</comment>
<feature type="transmembrane region" description="Helical" evidence="1">
    <location>
        <begin position="103"/>
        <end position="122"/>
    </location>
</feature>
<reference evidence="2" key="1">
    <citation type="submission" date="2019-11" db="EMBL/GenBank/DDBJ databases">
        <authorList>
            <person name="Liu Y."/>
            <person name="Hou J."/>
            <person name="Li T.-Q."/>
            <person name="Guan C.-H."/>
            <person name="Wu X."/>
            <person name="Wu H.-Z."/>
            <person name="Ling F."/>
            <person name="Zhang R."/>
            <person name="Shi X.-G."/>
            <person name="Ren J.-P."/>
            <person name="Chen E.-F."/>
            <person name="Sun J.-M."/>
        </authorList>
    </citation>
    <scope>NUCLEOTIDE SEQUENCE</scope>
    <source>
        <strain evidence="2">Adult_tree_wgs_1</strain>
        <tissue evidence="2">Leaves</tissue>
    </source>
</reference>
<feature type="transmembrane region" description="Helical" evidence="1">
    <location>
        <begin position="71"/>
        <end position="97"/>
    </location>
</feature>
<organism evidence="2 3">
    <name type="scientific">Rhododendron simsii</name>
    <name type="common">Sims's rhododendron</name>
    <dbReference type="NCBI Taxonomy" id="118357"/>
    <lineage>
        <taxon>Eukaryota</taxon>
        <taxon>Viridiplantae</taxon>
        <taxon>Streptophyta</taxon>
        <taxon>Embryophyta</taxon>
        <taxon>Tracheophyta</taxon>
        <taxon>Spermatophyta</taxon>
        <taxon>Magnoliopsida</taxon>
        <taxon>eudicotyledons</taxon>
        <taxon>Gunneridae</taxon>
        <taxon>Pentapetalae</taxon>
        <taxon>asterids</taxon>
        <taxon>Ericales</taxon>
        <taxon>Ericaceae</taxon>
        <taxon>Ericoideae</taxon>
        <taxon>Rhodoreae</taxon>
        <taxon>Rhododendron</taxon>
    </lineage>
</organism>
<proteinExistence type="predicted"/>
<protein>
    <submittedName>
        <fullName evidence="2">Uncharacterized protein</fullName>
    </submittedName>
</protein>
<evidence type="ECO:0000313" key="3">
    <source>
        <dbReference type="Proteomes" id="UP000626092"/>
    </source>
</evidence>
<keyword evidence="3" id="KW-1185">Reference proteome</keyword>
<keyword evidence="1" id="KW-0472">Membrane</keyword>
<dbReference type="OrthoDB" id="1725376at2759"/>